<dbReference type="GO" id="GO:0016020">
    <property type="term" value="C:membrane"/>
    <property type="evidence" value="ECO:0007669"/>
    <property type="project" value="InterPro"/>
</dbReference>
<keyword evidence="3" id="KW-1185">Reference proteome</keyword>
<keyword evidence="1" id="KW-0812">Transmembrane</keyword>
<sequence>MKDTTIIRTGIIGSIIAAICCATPILVLAVGALGLTTWLGWLDYVLLPALAVFLAMAAFGLWRRNQAANCCARDAQRDKERA</sequence>
<organism evidence="2 3">
    <name type="scientific">Sphingosinicella soli</name>
    <dbReference type="NCBI Taxonomy" id="333708"/>
    <lineage>
        <taxon>Bacteria</taxon>
        <taxon>Pseudomonadati</taxon>
        <taxon>Pseudomonadota</taxon>
        <taxon>Alphaproteobacteria</taxon>
        <taxon>Sphingomonadales</taxon>
        <taxon>Sphingosinicellaceae</taxon>
        <taxon>Sphingosinicella</taxon>
    </lineage>
</organism>
<name>A0A7W7AYJ7_9SPHN</name>
<reference evidence="2 3" key="1">
    <citation type="submission" date="2020-08" db="EMBL/GenBank/DDBJ databases">
        <title>Genomic Encyclopedia of Type Strains, Phase IV (KMG-IV): sequencing the most valuable type-strain genomes for metagenomic binning, comparative biology and taxonomic classification.</title>
        <authorList>
            <person name="Goeker M."/>
        </authorList>
    </citation>
    <scope>NUCLEOTIDE SEQUENCE [LARGE SCALE GENOMIC DNA]</scope>
    <source>
        <strain evidence="2 3">DSM 17328</strain>
    </source>
</reference>
<dbReference type="Proteomes" id="UP000566324">
    <property type="component" value="Unassembled WGS sequence"/>
</dbReference>
<keyword evidence="1" id="KW-0472">Membrane</keyword>
<feature type="transmembrane region" description="Helical" evidence="1">
    <location>
        <begin position="41"/>
        <end position="62"/>
    </location>
</feature>
<dbReference type="Gene3D" id="1.10.287.910">
    <property type="entry name" value="bacterial mercury transporter, merf"/>
    <property type="match status" value="1"/>
</dbReference>
<evidence type="ECO:0000256" key="1">
    <source>
        <dbReference type="SAM" id="Phobius"/>
    </source>
</evidence>
<feature type="transmembrane region" description="Helical" evidence="1">
    <location>
        <begin position="12"/>
        <end position="35"/>
    </location>
</feature>
<dbReference type="InterPro" id="IPR021091">
    <property type="entry name" value="Mercury_ion_transport_MerF"/>
</dbReference>
<dbReference type="AlphaFoldDB" id="A0A7W7AYJ7"/>
<gene>
    <name evidence="2" type="ORF">GGQ98_000335</name>
</gene>
<evidence type="ECO:0000313" key="3">
    <source>
        <dbReference type="Proteomes" id="UP000566324"/>
    </source>
</evidence>
<protein>
    <submittedName>
        <fullName evidence="2">Mercuric ion transport protein</fullName>
    </submittedName>
</protein>
<dbReference type="Pfam" id="PF11431">
    <property type="entry name" value="Transport_MerF"/>
    <property type="match status" value="1"/>
</dbReference>
<accession>A0A7W7AYJ7</accession>
<dbReference type="RefSeq" id="WP_184064139.1">
    <property type="nucleotide sequence ID" value="NZ_JACHNZ010000002.1"/>
</dbReference>
<keyword evidence="1" id="KW-1133">Transmembrane helix</keyword>
<dbReference type="EMBL" id="JACHNZ010000002">
    <property type="protein sequence ID" value="MBB4630732.1"/>
    <property type="molecule type" value="Genomic_DNA"/>
</dbReference>
<comment type="caution">
    <text evidence="2">The sequence shown here is derived from an EMBL/GenBank/DDBJ whole genome shotgun (WGS) entry which is preliminary data.</text>
</comment>
<proteinExistence type="predicted"/>
<evidence type="ECO:0000313" key="2">
    <source>
        <dbReference type="EMBL" id="MBB4630732.1"/>
    </source>
</evidence>
<dbReference type="NCBIfam" id="NF033565">
    <property type="entry name" value="trans_MerF"/>
    <property type="match status" value="1"/>
</dbReference>